<dbReference type="AlphaFoldDB" id="A0A8D0ZGP5"/>
<evidence type="ECO:0000313" key="21">
    <source>
        <dbReference type="Ensembl" id="ENSSSCP00035015391.1"/>
    </source>
</evidence>
<dbReference type="GO" id="GO:0006355">
    <property type="term" value="P:regulation of DNA-templated transcription"/>
    <property type="evidence" value="ECO:0007669"/>
    <property type="project" value="InterPro"/>
</dbReference>
<reference evidence="21" key="1">
    <citation type="submission" date="2025-08" db="UniProtKB">
        <authorList>
            <consortium name="Ensembl"/>
        </authorList>
    </citation>
    <scope>IDENTIFICATION</scope>
</reference>
<evidence type="ECO:0000256" key="12">
    <source>
        <dbReference type="ARBA" id="ARBA00022990"/>
    </source>
</evidence>
<keyword evidence="11" id="KW-0832">Ubl conjugation</keyword>
<evidence type="ECO:0000256" key="18">
    <source>
        <dbReference type="ARBA" id="ARBA00025848"/>
    </source>
</evidence>
<dbReference type="PRINTS" id="PR00930">
    <property type="entry name" value="HIGHMOBLTYIY"/>
</dbReference>
<sequence length="305" mass="32879">MRPNRREGGLGLHPDPTSGPARASSAPRARPALRPHKLVSLLCWALLELVPLTPRFHFFFFWGFYFAGRAQRVVAFFLSARARFPAPRRAWVPPLAGSGAGCTRVAVHAVGVHRFPAPARAACAPPPARAGPSSRRPICNRRAQTLAESPWAKVWSRGHRDLASPPRASQPSLLHLLYRQGKMSESSSKSSQPLASKQEKDGTEKRGRGRPRKQPPVSPGTALVGSQKEPSEVPTPKRPRGRPKGSKNKGAAKTRVRLEGVAPGGGKWEVTPSPLQAAEGGLGRGGLVLILCMPFLWYVGPMGLG</sequence>
<feature type="region of interest" description="Disordered" evidence="20">
    <location>
        <begin position="1"/>
        <end position="29"/>
    </location>
</feature>
<keyword evidence="13" id="KW-0805">Transcription regulation</keyword>
<dbReference type="InterPro" id="IPR000637">
    <property type="entry name" value="HMGI/Y_DNA-bd_CS"/>
</dbReference>
<dbReference type="PANTHER" id="PTHR23341:SF1">
    <property type="entry name" value="HIGH MOBILITY GROUP PROTEIN HMG-I_HMG-Y"/>
    <property type="match status" value="1"/>
</dbReference>
<keyword evidence="16" id="KW-0539">Nucleus</keyword>
<feature type="compositionally biased region" description="Low complexity" evidence="20">
    <location>
        <begin position="20"/>
        <end position="29"/>
    </location>
</feature>
<accession>A0A8D0ZGP5</accession>
<evidence type="ECO:0000256" key="10">
    <source>
        <dbReference type="ARBA" id="ARBA00022765"/>
    </source>
</evidence>
<dbReference type="PROSITE" id="PS00354">
    <property type="entry name" value="HMGI_Y"/>
    <property type="match status" value="1"/>
</dbReference>
<protein>
    <recommendedName>
        <fullName evidence="4">High mobility group protein HMG-I/HMG-Y</fullName>
    </recommendedName>
    <alternativeName>
        <fullName evidence="19">High mobility group AT-hook protein 1</fullName>
    </alternativeName>
</protein>
<evidence type="ECO:0000256" key="13">
    <source>
        <dbReference type="ARBA" id="ARBA00023015"/>
    </source>
</evidence>
<keyword evidence="15" id="KW-0804">Transcription</keyword>
<evidence type="ECO:0000256" key="3">
    <source>
        <dbReference type="ARBA" id="ARBA00010812"/>
    </source>
</evidence>
<keyword evidence="12" id="KW-0007">Acetylation</keyword>
<keyword evidence="5" id="KW-0158">Chromosome</keyword>
<dbReference type="GO" id="GO:0000785">
    <property type="term" value="C:chromatin"/>
    <property type="evidence" value="ECO:0007669"/>
    <property type="project" value="InterPro"/>
</dbReference>
<proteinExistence type="inferred from homology"/>
<comment type="similarity">
    <text evidence="3">Belongs to the HMGA family.</text>
</comment>
<evidence type="ECO:0000256" key="2">
    <source>
        <dbReference type="ARBA" id="ARBA00004286"/>
    </source>
</evidence>
<dbReference type="GO" id="GO:0005634">
    <property type="term" value="C:nucleus"/>
    <property type="evidence" value="ECO:0007669"/>
    <property type="project" value="UniProtKB-SubCell"/>
</dbReference>
<evidence type="ECO:0000256" key="17">
    <source>
        <dbReference type="ARBA" id="ARBA00025155"/>
    </source>
</evidence>
<keyword evidence="10" id="KW-0013">ADP-ribosylation</keyword>
<feature type="compositionally biased region" description="Basic residues" evidence="20">
    <location>
        <begin position="237"/>
        <end position="255"/>
    </location>
</feature>
<feature type="region of interest" description="Disordered" evidence="20">
    <location>
        <begin position="180"/>
        <end position="255"/>
    </location>
</feature>
<evidence type="ECO:0000256" key="11">
    <source>
        <dbReference type="ARBA" id="ARBA00022843"/>
    </source>
</evidence>
<dbReference type="PANTHER" id="PTHR23341">
    <property type="entry name" value="HIGH MOBILITY GROUP PROTEINS HMG-A AND C"/>
    <property type="match status" value="1"/>
</dbReference>
<evidence type="ECO:0000256" key="5">
    <source>
        <dbReference type="ARBA" id="ARBA00022454"/>
    </source>
</evidence>
<evidence type="ECO:0000256" key="14">
    <source>
        <dbReference type="ARBA" id="ARBA00023125"/>
    </source>
</evidence>
<dbReference type="InterPro" id="IPR000116">
    <property type="entry name" value="HMGA"/>
</dbReference>
<keyword evidence="8" id="KW-0597">Phosphoprotein</keyword>
<keyword evidence="9" id="KW-0677">Repeat</keyword>
<evidence type="ECO:0000313" key="22">
    <source>
        <dbReference type="Proteomes" id="UP000694720"/>
    </source>
</evidence>
<dbReference type="InterPro" id="IPR017956">
    <property type="entry name" value="AT_hook_DNA-bd_motif"/>
</dbReference>
<evidence type="ECO:0000256" key="8">
    <source>
        <dbReference type="ARBA" id="ARBA00022553"/>
    </source>
</evidence>
<keyword evidence="14" id="KW-0238">DNA-binding</keyword>
<evidence type="ECO:0000256" key="4">
    <source>
        <dbReference type="ARBA" id="ARBA00016747"/>
    </source>
</evidence>
<comment type="function">
    <text evidence="17">HMG-I/Y bind preferentially to the minor groove of A+T rich regions in double-stranded DNA. It is suggested that these proteins could function in nucleosome phasing and in the 3'-end processing of mRNA transcripts. They are also involved in the transcription regulation of genes containing, or in close proximity to A+T-rich regions.</text>
</comment>
<evidence type="ECO:0000256" key="16">
    <source>
        <dbReference type="ARBA" id="ARBA00023242"/>
    </source>
</evidence>
<evidence type="ECO:0000256" key="19">
    <source>
        <dbReference type="ARBA" id="ARBA00031514"/>
    </source>
</evidence>
<evidence type="ECO:0000256" key="1">
    <source>
        <dbReference type="ARBA" id="ARBA00004123"/>
    </source>
</evidence>
<evidence type="ECO:0000256" key="15">
    <source>
        <dbReference type="ARBA" id="ARBA00023163"/>
    </source>
</evidence>
<dbReference type="PRINTS" id="PR00929">
    <property type="entry name" value="ATHOOK"/>
</dbReference>
<feature type="compositionally biased region" description="Basic and acidic residues" evidence="20">
    <location>
        <begin position="197"/>
        <end position="206"/>
    </location>
</feature>
<dbReference type="GO" id="GO:0003677">
    <property type="term" value="F:DNA binding"/>
    <property type="evidence" value="ECO:0007669"/>
    <property type="project" value="UniProtKB-KW"/>
</dbReference>
<comment type="subcellular location">
    <subcellularLocation>
        <location evidence="2">Chromosome</location>
    </subcellularLocation>
    <subcellularLocation>
        <location evidence="1">Nucleus</location>
    </subcellularLocation>
</comment>
<evidence type="ECO:0000256" key="6">
    <source>
        <dbReference type="ARBA" id="ARBA00022481"/>
    </source>
</evidence>
<name>A0A8D0ZGP5_PIG</name>
<dbReference type="Proteomes" id="UP000694720">
    <property type="component" value="Unplaced"/>
</dbReference>
<evidence type="ECO:0000256" key="20">
    <source>
        <dbReference type="SAM" id="MobiDB-lite"/>
    </source>
</evidence>
<feature type="compositionally biased region" description="Low complexity" evidence="20">
    <location>
        <begin position="180"/>
        <end position="196"/>
    </location>
</feature>
<gene>
    <name evidence="21" type="primary">HMGA1</name>
</gene>
<evidence type="ECO:0000256" key="7">
    <source>
        <dbReference type="ARBA" id="ARBA00022499"/>
    </source>
</evidence>
<organism evidence="21 22">
    <name type="scientific">Sus scrofa</name>
    <name type="common">Pig</name>
    <dbReference type="NCBI Taxonomy" id="9823"/>
    <lineage>
        <taxon>Eukaryota</taxon>
        <taxon>Metazoa</taxon>
        <taxon>Chordata</taxon>
        <taxon>Craniata</taxon>
        <taxon>Vertebrata</taxon>
        <taxon>Euteleostomi</taxon>
        <taxon>Mammalia</taxon>
        <taxon>Eutheria</taxon>
        <taxon>Laurasiatheria</taxon>
        <taxon>Artiodactyla</taxon>
        <taxon>Suina</taxon>
        <taxon>Suidae</taxon>
        <taxon>Sus</taxon>
    </lineage>
</organism>
<keyword evidence="7" id="KW-1017">Isopeptide bond</keyword>
<keyword evidence="6" id="KW-0488">Methylation</keyword>
<dbReference type="Ensembl" id="ENSSSCT00035038549.1">
    <property type="protein sequence ID" value="ENSSSCP00035015391.1"/>
    <property type="gene ID" value="ENSSSCG00035029112.1"/>
</dbReference>
<dbReference type="GO" id="GO:0010557">
    <property type="term" value="P:positive regulation of macromolecule biosynthetic process"/>
    <property type="evidence" value="ECO:0007669"/>
    <property type="project" value="UniProtKB-ARBA"/>
</dbReference>
<evidence type="ECO:0000256" key="9">
    <source>
        <dbReference type="ARBA" id="ARBA00022737"/>
    </source>
</evidence>
<comment type="subunit">
    <text evidence="18">Interacts with HIPK2.</text>
</comment>